<dbReference type="AlphaFoldDB" id="A0A483CWQ2"/>
<feature type="compositionally biased region" description="Low complexity" evidence="1">
    <location>
        <begin position="39"/>
        <end position="53"/>
    </location>
</feature>
<dbReference type="EMBL" id="PGCL01000008">
    <property type="protein sequence ID" value="TAJ43345.1"/>
    <property type="molecule type" value="Genomic_DNA"/>
</dbReference>
<evidence type="ECO:0000313" key="3">
    <source>
        <dbReference type="Proteomes" id="UP000292580"/>
    </source>
</evidence>
<comment type="caution">
    <text evidence="2">The sequence shown here is derived from an EMBL/GenBank/DDBJ whole genome shotgun (WGS) entry which is preliminary data.</text>
</comment>
<evidence type="ECO:0000313" key="2">
    <source>
        <dbReference type="EMBL" id="TAJ43345.1"/>
    </source>
</evidence>
<proteinExistence type="predicted"/>
<keyword evidence="3" id="KW-1185">Reference proteome</keyword>
<name>A0A483CWQ2_9EURY</name>
<dbReference type="Proteomes" id="UP000292580">
    <property type="component" value="Unassembled WGS sequence"/>
</dbReference>
<reference evidence="2 3" key="1">
    <citation type="submission" date="2017-11" db="EMBL/GenBank/DDBJ databases">
        <title>Isolation and Characterization of Methanofollis Species from Methane Seep Offshore SW Taiwan.</title>
        <authorList>
            <person name="Teng N.-H."/>
            <person name="Lai M.-C."/>
            <person name="Chen S.-C."/>
        </authorList>
    </citation>
    <scope>NUCLEOTIDE SEQUENCE [LARGE SCALE GENOMIC DNA]</scope>
    <source>
        <strain evidence="2 3">FWC-SCC2</strain>
    </source>
</reference>
<dbReference type="PROSITE" id="PS51257">
    <property type="entry name" value="PROKAR_LIPOPROTEIN"/>
    <property type="match status" value="1"/>
</dbReference>
<accession>A0A483CWQ2</accession>
<organism evidence="2 3">
    <name type="scientific">Methanofollis fontis</name>
    <dbReference type="NCBI Taxonomy" id="2052832"/>
    <lineage>
        <taxon>Archaea</taxon>
        <taxon>Methanobacteriati</taxon>
        <taxon>Methanobacteriota</taxon>
        <taxon>Stenosarchaea group</taxon>
        <taxon>Methanomicrobia</taxon>
        <taxon>Methanomicrobiales</taxon>
        <taxon>Methanomicrobiaceae</taxon>
        <taxon>Methanofollis</taxon>
    </lineage>
</organism>
<evidence type="ECO:0000256" key="1">
    <source>
        <dbReference type="SAM" id="MobiDB-lite"/>
    </source>
</evidence>
<protein>
    <submittedName>
        <fullName evidence="2">Uncharacterized protein</fullName>
    </submittedName>
</protein>
<gene>
    <name evidence="2" type="ORF">CUJ86_11380</name>
</gene>
<sequence length="241" mass="25491">MLIRLTISSFSMRHMLIATALILAVLLLGAGCLGSTPDTGTETPTLTPTPTTPAAAESVLSGTGNATRSVDLIGELLLFDMTADGSGPFVVEISGQTIYDQVVHATAPYSGVQAVGTEENGTYQVNVTADGDWTISIAEPPQERAQEIPFTFSGAGDSVSTWIDLPEGNVTFSASCDGGEVFWVWLYNTSGAIIMDPTNTYVQPFHYEHCPFSGNATSTIPEAGNYLLNINSRGNWSISIS</sequence>
<feature type="region of interest" description="Disordered" evidence="1">
    <location>
        <begin position="39"/>
        <end position="60"/>
    </location>
</feature>